<dbReference type="EC" id="1.1.1.1" evidence="7"/>
<dbReference type="InterPro" id="IPR050129">
    <property type="entry name" value="Zn_alcohol_dh"/>
</dbReference>
<dbReference type="GO" id="GO:0008270">
    <property type="term" value="F:zinc ion binding"/>
    <property type="evidence" value="ECO:0007669"/>
    <property type="project" value="InterPro"/>
</dbReference>
<name>A0A7W3IP62_9ACTN</name>
<evidence type="ECO:0000256" key="4">
    <source>
        <dbReference type="ARBA" id="ARBA00023002"/>
    </source>
</evidence>
<keyword evidence="8" id="KW-1185">Reference proteome</keyword>
<dbReference type="InterPro" id="IPR013154">
    <property type="entry name" value="ADH-like_N"/>
</dbReference>
<dbReference type="EMBL" id="JACGWT010000001">
    <property type="protein sequence ID" value="MBA8792620.1"/>
    <property type="molecule type" value="Genomic_DNA"/>
</dbReference>
<evidence type="ECO:0000256" key="2">
    <source>
        <dbReference type="ARBA" id="ARBA00022723"/>
    </source>
</evidence>
<dbReference type="PANTHER" id="PTHR43401">
    <property type="entry name" value="L-THREONINE 3-DEHYDROGENASE"/>
    <property type="match status" value="1"/>
</dbReference>
<dbReference type="InterPro" id="IPR011032">
    <property type="entry name" value="GroES-like_sf"/>
</dbReference>
<dbReference type="SUPFAM" id="SSF50129">
    <property type="entry name" value="GroES-like"/>
    <property type="match status" value="1"/>
</dbReference>
<dbReference type="Proteomes" id="UP000523079">
    <property type="component" value="Unassembled WGS sequence"/>
</dbReference>
<reference evidence="7 8" key="1">
    <citation type="submission" date="2020-07" db="EMBL/GenBank/DDBJ databases">
        <title>Sequencing the genomes of 1000 actinobacteria strains.</title>
        <authorList>
            <person name="Klenk H.-P."/>
        </authorList>
    </citation>
    <scope>NUCLEOTIDE SEQUENCE [LARGE SCALE GENOMIC DNA]</scope>
    <source>
        <strain evidence="7 8">DSM 100723</strain>
    </source>
</reference>
<accession>A0A7W3IP62</accession>
<evidence type="ECO:0000259" key="6">
    <source>
        <dbReference type="SMART" id="SM00829"/>
    </source>
</evidence>
<evidence type="ECO:0000256" key="3">
    <source>
        <dbReference type="ARBA" id="ARBA00022833"/>
    </source>
</evidence>
<dbReference type="InterPro" id="IPR020843">
    <property type="entry name" value="ER"/>
</dbReference>
<feature type="domain" description="Enoyl reductase (ER)" evidence="6">
    <location>
        <begin position="10"/>
        <end position="352"/>
    </location>
</feature>
<dbReference type="RefSeq" id="WP_182558249.1">
    <property type="nucleotide sequence ID" value="NZ_JACGWT010000001.1"/>
</dbReference>
<sequence length="355" mass="36074">MRAVVYSAVGAPPRLTETADPVCPADGVVVAVRATGVCRSDWHAWRGHEAVPLPHVPGHEFAGTVAEVGSAVEGFAVGDRVTAPFVNGCGRCRWCRTGQAQVCPDQTQPGFTGPGSFAERVVVRAAGTNLVRLPDQVDFVAAAALGCRFATAFRAVTGHHRPAPGDPVAVVGCGGVGLSAVMIATALGARVVAVDPSEAARTRARELGAVAALAAGEPAATAAEVAAALRSPDREDDVDGAVLAIDCFGSAATAEASVRSLARRGHHVQAGLMLGPEAAAPLPWDLLVARELSVHGSHGMAAADYPEMLALIAEGRLRPDRLVGAVIGLDGAAEALTAMDAPVTGRAGATVIRLD</sequence>
<comment type="caution">
    <text evidence="7">The sequence shown here is derived from an EMBL/GenBank/DDBJ whole genome shotgun (WGS) entry which is preliminary data.</text>
</comment>
<dbReference type="AlphaFoldDB" id="A0A7W3IP62"/>
<comment type="cofactor">
    <cofactor evidence="1 5">
        <name>Zn(2+)</name>
        <dbReference type="ChEBI" id="CHEBI:29105"/>
    </cofactor>
</comment>
<dbReference type="InterPro" id="IPR002328">
    <property type="entry name" value="ADH_Zn_CS"/>
</dbReference>
<organism evidence="7 8">
    <name type="scientific">Microlunatus kandeliicorticis</name>
    <dbReference type="NCBI Taxonomy" id="1759536"/>
    <lineage>
        <taxon>Bacteria</taxon>
        <taxon>Bacillati</taxon>
        <taxon>Actinomycetota</taxon>
        <taxon>Actinomycetes</taxon>
        <taxon>Propionibacteriales</taxon>
        <taxon>Propionibacteriaceae</taxon>
        <taxon>Microlunatus</taxon>
    </lineage>
</organism>
<proteinExistence type="inferred from homology"/>
<dbReference type="Gene3D" id="3.90.180.10">
    <property type="entry name" value="Medium-chain alcohol dehydrogenases, catalytic domain"/>
    <property type="match status" value="1"/>
</dbReference>
<dbReference type="InterPro" id="IPR036291">
    <property type="entry name" value="NAD(P)-bd_dom_sf"/>
</dbReference>
<dbReference type="PANTHER" id="PTHR43401:SF5">
    <property type="entry name" value="ALCOHOL DEHYDROGENASE-RELATED"/>
    <property type="match status" value="1"/>
</dbReference>
<keyword evidence="2 5" id="KW-0479">Metal-binding</keyword>
<evidence type="ECO:0000256" key="5">
    <source>
        <dbReference type="RuleBase" id="RU361277"/>
    </source>
</evidence>
<protein>
    <submittedName>
        <fullName evidence="7">Alcohol dehydrogenase</fullName>
        <ecNumber evidence="7">1.1.1.1</ecNumber>
    </submittedName>
</protein>
<dbReference type="PROSITE" id="PS00059">
    <property type="entry name" value="ADH_ZINC"/>
    <property type="match status" value="1"/>
</dbReference>
<dbReference type="InterPro" id="IPR013149">
    <property type="entry name" value="ADH-like_C"/>
</dbReference>
<dbReference type="SMART" id="SM00829">
    <property type="entry name" value="PKS_ER"/>
    <property type="match status" value="1"/>
</dbReference>
<dbReference type="SUPFAM" id="SSF51735">
    <property type="entry name" value="NAD(P)-binding Rossmann-fold domains"/>
    <property type="match status" value="1"/>
</dbReference>
<evidence type="ECO:0000313" key="8">
    <source>
        <dbReference type="Proteomes" id="UP000523079"/>
    </source>
</evidence>
<evidence type="ECO:0000256" key="1">
    <source>
        <dbReference type="ARBA" id="ARBA00001947"/>
    </source>
</evidence>
<dbReference type="Pfam" id="PF08240">
    <property type="entry name" value="ADH_N"/>
    <property type="match status" value="1"/>
</dbReference>
<keyword evidence="4 7" id="KW-0560">Oxidoreductase</keyword>
<gene>
    <name evidence="7" type="ORF">FHX74_000214</name>
</gene>
<dbReference type="Pfam" id="PF00107">
    <property type="entry name" value="ADH_zinc_N"/>
    <property type="match status" value="1"/>
</dbReference>
<keyword evidence="3 5" id="KW-0862">Zinc</keyword>
<dbReference type="Gene3D" id="3.40.50.720">
    <property type="entry name" value="NAD(P)-binding Rossmann-like Domain"/>
    <property type="match status" value="1"/>
</dbReference>
<dbReference type="GO" id="GO:0004022">
    <property type="term" value="F:alcohol dehydrogenase (NAD+) activity"/>
    <property type="evidence" value="ECO:0007669"/>
    <property type="project" value="UniProtKB-EC"/>
</dbReference>
<evidence type="ECO:0000313" key="7">
    <source>
        <dbReference type="EMBL" id="MBA8792620.1"/>
    </source>
</evidence>
<comment type="similarity">
    <text evidence="5">Belongs to the zinc-containing alcohol dehydrogenase family.</text>
</comment>